<keyword evidence="1" id="KW-0472">Membrane</keyword>
<dbReference type="EMBL" id="NPEF02000008">
    <property type="protein sequence ID" value="MDV6235546.1"/>
    <property type="molecule type" value="Genomic_DNA"/>
</dbReference>
<reference evidence="2 3" key="1">
    <citation type="journal article" date="2018" name="Microb. Genom.">
        <title>Deciphering the unexplored Leptospira diversity from soils uncovers genomic evolution to virulence.</title>
        <authorList>
            <person name="Thibeaux R."/>
            <person name="Iraola G."/>
            <person name="Ferres I."/>
            <person name="Bierque E."/>
            <person name="Girault D."/>
            <person name="Soupe-Gilbert M.E."/>
            <person name="Picardeau M."/>
            <person name="Goarant C."/>
        </authorList>
    </citation>
    <scope>NUCLEOTIDE SEQUENCE [LARGE SCALE GENOMIC DNA]</scope>
    <source>
        <strain evidence="2 3">ATI7-C-A5</strain>
    </source>
</reference>
<organism evidence="2 3">
    <name type="scientific">Leptospira ellisii</name>
    <dbReference type="NCBI Taxonomy" id="2023197"/>
    <lineage>
        <taxon>Bacteria</taxon>
        <taxon>Pseudomonadati</taxon>
        <taxon>Spirochaetota</taxon>
        <taxon>Spirochaetia</taxon>
        <taxon>Leptospirales</taxon>
        <taxon>Leptospiraceae</taxon>
        <taxon>Leptospira</taxon>
    </lineage>
</organism>
<protein>
    <submittedName>
        <fullName evidence="2">Uncharacterized protein</fullName>
    </submittedName>
</protein>
<gene>
    <name evidence="2" type="ORF">CH379_007900</name>
</gene>
<accession>A0AAE4QN23</accession>
<feature type="transmembrane region" description="Helical" evidence="1">
    <location>
        <begin position="231"/>
        <end position="252"/>
    </location>
</feature>
<dbReference type="AlphaFoldDB" id="A0AAE4QN23"/>
<keyword evidence="1" id="KW-1133">Transmembrane helix</keyword>
<dbReference type="RefSeq" id="WP_207763289.1">
    <property type="nucleotide sequence ID" value="NZ_NPEF02000008.1"/>
</dbReference>
<keyword evidence="3" id="KW-1185">Reference proteome</keyword>
<feature type="transmembrane region" description="Helical" evidence="1">
    <location>
        <begin position="161"/>
        <end position="177"/>
    </location>
</feature>
<comment type="caution">
    <text evidence="2">The sequence shown here is derived from an EMBL/GenBank/DDBJ whole genome shotgun (WGS) entry which is preliminary data.</text>
</comment>
<evidence type="ECO:0000313" key="2">
    <source>
        <dbReference type="EMBL" id="MDV6235546.1"/>
    </source>
</evidence>
<keyword evidence="1" id="KW-0812">Transmembrane</keyword>
<dbReference type="Proteomes" id="UP000232122">
    <property type="component" value="Unassembled WGS sequence"/>
</dbReference>
<proteinExistence type="predicted"/>
<feature type="transmembrane region" description="Helical" evidence="1">
    <location>
        <begin position="293"/>
        <end position="312"/>
    </location>
</feature>
<name>A0AAE4QN23_9LEPT</name>
<feature type="transmembrane region" description="Helical" evidence="1">
    <location>
        <begin position="377"/>
        <end position="397"/>
    </location>
</feature>
<evidence type="ECO:0000313" key="3">
    <source>
        <dbReference type="Proteomes" id="UP000232122"/>
    </source>
</evidence>
<evidence type="ECO:0000256" key="1">
    <source>
        <dbReference type="SAM" id="Phobius"/>
    </source>
</evidence>
<feature type="transmembrane region" description="Helical" evidence="1">
    <location>
        <begin position="350"/>
        <end position="370"/>
    </location>
</feature>
<feature type="transmembrane region" description="Helical" evidence="1">
    <location>
        <begin position="442"/>
        <end position="459"/>
    </location>
</feature>
<feature type="transmembrane region" description="Helical" evidence="1">
    <location>
        <begin position="110"/>
        <end position="131"/>
    </location>
</feature>
<sequence>MRKSFWLWPLLLPALYYAGVVLSWDKKKKLPITGDEPHYLMISESLLRDGDFDLANNYREDEISKKIIGPVDADRHTIAEGEKRFSIHSVGTALLVWSGYALSGIKGARLALALFAGILPFVFYGIARILAIPKTESILLSVAYSAALPFPMAAGQIFPDLPSGIVLSLIALCVFHIEKSKGNSENGNILFFACGLTAGSLVWLHVKNAPVSIVILIWISARKETGNGAKSILWTGAAIPFILLFFSHYLWFGSGLGPYSKPDQSGAPPTIRFDLAHWVTVFAGLWADRNQGLWFQNPLVWILGSVGWIRILKDRSFRGIGILLSLIVLLQLNLNAAHPCSYGCLSLPGRFQWSSVPLLFAIVAFGWIGIRNRSEKIAYSLLGISVVYQFWIGKYWFDHVASLYHVMQPNPALRPGFFPEAILSYLPSWTDTSESWKSGLNWFWSFFFVSGPFLAEFFLTRNGNRSATGPNP</sequence>
<feature type="transmembrane region" description="Helical" evidence="1">
    <location>
        <begin position="319"/>
        <end position="338"/>
    </location>
</feature>